<evidence type="ECO:0000313" key="4">
    <source>
        <dbReference type="Proteomes" id="UP000530403"/>
    </source>
</evidence>
<evidence type="ECO:0000313" key="3">
    <source>
        <dbReference type="Proteomes" id="UP000498980"/>
    </source>
</evidence>
<dbReference type="EMBL" id="BLWC01000001">
    <property type="protein sequence ID" value="GFM99540.1"/>
    <property type="molecule type" value="Genomic_DNA"/>
</dbReference>
<comment type="caution">
    <text evidence="1">The sequence shown here is derived from an EMBL/GenBank/DDBJ whole genome shotgun (WGS) entry which is preliminary data.</text>
</comment>
<dbReference type="AlphaFoldDB" id="A0A7J0CAH7"/>
<keyword evidence="3" id="KW-1185">Reference proteome</keyword>
<sequence>MPESSARPAAGSAGTPGEVLICWGTGDTWLPVAGGHQPAGLVPGAELRLTSGAGHLVQEDAPAEPTAALTGFPRAWSGLVGTPGMTGQP</sequence>
<evidence type="ECO:0000313" key="2">
    <source>
        <dbReference type="EMBL" id="NYE43095.1"/>
    </source>
</evidence>
<dbReference type="Proteomes" id="UP000530403">
    <property type="component" value="Unassembled WGS sequence"/>
</dbReference>
<dbReference type="InterPro" id="IPR029058">
    <property type="entry name" value="AB_hydrolase_fold"/>
</dbReference>
<name>A0A7J0CAH7_9ACTN</name>
<reference evidence="2 4" key="2">
    <citation type="submission" date="2020-07" db="EMBL/GenBank/DDBJ databases">
        <title>Sequencing the genomes of 1000 actinobacteria strains.</title>
        <authorList>
            <person name="Klenk H.-P."/>
        </authorList>
    </citation>
    <scope>NUCLEOTIDE SEQUENCE [LARGE SCALE GENOMIC DNA]</scope>
    <source>
        <strain evidence="2 4">DSM 41455</strain>
    </source>
</reference>
<protein>
    <submittedName>
        <fullName evidence="2">Pimeloyl-ACP methyl ester carboxylesterase</fullName>
    </submittedName>
</protein>
<gene>
    <name evidence="2" type="ORF">HEB29_004106</name>
    <name evidence="1" type="ORF">Sfulv_43510</name>
</gene>
<dbReference type="SUPFAM" id="SSF53474">
    <property type="entry name" value="alpha/beta-Hydrolases"/>
    <property type="match status" value="1"/>
</dbReference>
<evidence type="ECO:0000313" key="1">
    <source>
        <dbReference type="EMBL" id="GFM99540.1"/>
    </source>
</evidence>
<dbReference type="EMBL" id="JACCCF010000001">
    <property type="protein sequence ID" value="NYE43095.1"/>
    <property type="molecule type" value="Genomic_DNA"/>
</dbReference>
<dbReference type="Proteomes" id="UP000498980">
    <property type="component" value="Unassembled WGS sequence"/>
</dbReference>
<proteinExistence type="predicted"/>
<accession>A0A7J0CAH7</accession>
<dbReference type="Gene3D" id="3.40.50.1820">
    <property type="entry name" value="alpha/beta hydrolase"/>
    <property type="match status" value="1"/>
</dbReference>
<reference evidence="1 3" key="1">
    <citation type="submission" date="2020-05" db="EMBL/GenBank/DDBJ databases">
        <title>Whole genome shotgun sequence of Streptomyces fulvorobeus NBRC 15897.</title>
        <authorList>
            <person name="Komaki H."/>
            <person name="Tamura T."/>
        </authorList>
    </citation>
    <scope>NUCLEOTIDE SEQUENCE [LARGE SCALE GENOMIC DNA]</scope>
    <source>
        <strain evidence="1 3">NBRC 15897</strain>
    </source>
</reference>
<organism evidence="1 3">
    <name type="scientific">Streptomyces fulvorobeus</name>
    <dbReference type="NCBI Taxonomy" id="284028"/>
    <lineage>
        <taxon>Bacteria</taxon>
        <taxon>Bacillati</taxon>
        <taxon>Actinomycetota</taxon>
        <taxon>Actinomycetes</taxon>
        <taxon>Kitasatosporales</taxon>
        <taxon>Streptomycetaceae</taxon>
        <taxon>Streptomyces</taxon>
    </lineage>
</organism>